<dbReference type="Proteomes" id="UP001181622">
    <property type="component" value="Unassembled WGS sequence"/>
</dbReference>
<organism evidence="2 3">
    <name type="scientific">Chelatococcus sambhunathii</name>
    <dbReference type="NCBI Taxonomy" id="363953"/>
    <lineage>
        <taxon>Bacteria</taxon>
        <taxon>Pseudomonadati</taxon>
        <taxon>Pseudomonadota</taxon>
        <taxon>Alphaproteobacteria</taxon>
        <taxon>Hyphomicrobiales</taxon>
        <taxon>Chelatococcaceae</taxon>
        <taxon>Chelatococcus</taxon>
    </lineage>
</organism>
<proteinExistence type="predicted"/>
<evidence type="ECO:0000313" key="2">
    <source>
        <dbReference type="EMBL" id="MDR4308693.1"/>
    </source>
</evidence>
<accession>A0ABU1DKP0</accession>
<comment type="caution">
    <text evidence="2">The sequence shown here is derived from an EMBL/GenBank/DDBJ whole genome shotgun (WGS) entry which is preliminary data.</text>
</comment>
<evidence type="ECO:0000256" key="1">
    <source>
        <dbReference type="SAM" id="MobiDB-lite"/>
    </source>
</evidence>
<name>A0ABU1DKP0_9HYPH</name>
<reference evidence="2" key="1">
    <citation type="submission" date="2020-10" db="EMBL/GenBank/DDBJ databases">
        <authorList>
            <person name="Abbas A."/>
            <person name="Razzaq R."/>
            <person name="Waqas M."/>
            <person name="Abbas N."/>
            <person name="Nielsen T.K."/>
            <person name="Hansen L.H."/>
            <person name="Hussain S."/>
            <person name="Shahid M."/>
        </authorList>
    </citation>
    <scope>NUCLEOTIDE SEQUENCE</scope>
    <source>
        <strain evidence="2">S14</strain>
    </source>
</reference>
<protein>
    <recommendedName>
        <fullName evidence="4">Cadherin repeat domain-containing protein</fullName>
    </recommendedName>
</protein>
<dbReference type="RefSeq" id="WP_309394659.1">
    <property type="nucleotide sequence ID" value="NZ_JADBEO010000065.1"/>
</dbReference>
<dbReference type="EMBL" id="JADBEO010000065">
    <property type="protein sequence ID" value="MDR4308693.1"/>
    <property type="molecule type" value="Genomic_DNA"/>
</dbReference>
<feature type="region of interest" description="Disordered" evidence="1">
    <location>
        <begin position="1"/>
        <end position="63"/>
    </location>
</feature>
<feature type="compositionally biased region" description="Polar residues" evidence="1">
    <location>
        <begin position="26"/>
        <end position="35"/>
    </location>
</feature>
<evidence type="ECO:0008006" key="4">
    <source>
        <dbReference type="Google" id="ProtNLM"/>
    </source>
</evidence>
<sequence>MFGMFAAPCGGRPSPEQEMDGPIASVSFQPTTSRSIDFDRVQPAPSSASTNARPDRDSSVSGQLAARLDAERSVSFDPETGSLVYRLIDISSGQVTSQTPSDARLRLRAYIDGVVSSNAEPAVEVTA</sequence>
<gene>
    <name evidence="2" type="ORF">IHQ68_18895</name>
</gene>
<keyword evidence="3" id="KW-1185">Reference proteome</keyword>
<evidence type="ECO:0000313" key="3">
    <source>
        <dbReference type="Proteomes" id="UP001181622"/>
    </source>
</evidence>